<feature type="region of interest" description="Disordered" evidence="3">
    <location>
        <begin position="486"/>
        <end position="511"/>
    </location>
</feature>
<dbReference type="SMART" id="SM00726">
    <property type="entry name" value="UIM"/>
    <property type="match status" value="1"/>
</dbReference>
<feature type="compositionally biased region" description="Polar residues" evidence="3">
    <location>
        <begin position="768"/>
        <end position="778"/>
    </location>
</feature>
<dbReference type="GO" id="GO:0017005">
    <property type="term" value="F:3'-tyrosyl-DNA phosphodiesterase activity"/>
    <property type="evidence" value="ECO:0007669"/>
    <property type="project" value="TreeGrafter"/>
</dbReference>
<feature type="compositionally biased region" description="Basic and acidic residues" evidence="3">
    <location>
        <begin position="273"/>
        <end position="282"/>
    </location>
</feature>
<feature type="region of interest" description="Disordered" evidence="3">
    <location>
        <begin position="152"/>
        <end position="187"/>
    </location>
</feature>
<dbReference type="InterPro" id="IPR010347">
    <property type="entry name" value="Tdp1"/>
</dbReference>
<sequence length="815" mass="88596">MSDSHPRQDEPFEGDEDAQLAYAISLSLKDAEQGSQEPVVISSSDDDENSDDLDQPIGRGRSKQPTATPTRSVAGRKNWKALASKPAAAPSGMGGLPALDRKKMEEERLARLGKRSAPDSEVESQGRQQRLKQDSVVINGGGSAVSLISRASGSASVPPLQTPPIPKTLSRFNPATGSDGMKPKPEVQNLQHQKGLAYPKGVVKRTWVKGRPRTGDDIMIEEVLQKDDLQLAVLSSFQWDELYLLSKIRKERTKVILVAYAADEATSLGGVKERAREAELRGPLKSTTQVTDQPNHTQKQQMVENAPTNLIRFCFPPMHGPGSMHSKLQLLKFSQHMRIAVPTGNLMPYDWGETGHQENAVFLIDIPKKSREEKGRPSQLPPFAEDLFYFLRALGLSEALVSSLEEGYDFSETSRYGFVHTIAGSHKADGQWQRTGYCGLGRVVKSLGLATNNPVEIDLMAASLGSIKTDFLTSLYNAAQGDSGIKELESRHSRKSRKPSATKAASVSTGGDQMSLLEKRFRIYFPSHRTISRSASGLAVGATRLFILTIHRTEIAGLLLPVLQSEASGGLQHRSTHILGAGTICFRREWWNSPGFPRALLRDCKNARRPGVLMHTKMMFVRPQQHEEKLVGETEEKNRATSPDRREARALAKWLSADRGGGRTETGARHDHQGRFGDLEGGNIVGSSAEVSDGSKKQQQEQHKEDQKQQDARGHPNGPSGALRAPDEAVTTNNGEHHDSLPGADSGTGGGSDGNDTGFTGSDGNAKAKNTSSVTPVSTAACHWQSGGEGKPSVDEAVRRPWVYVGSANLSESAW</sequence>
<evidence type="ECO:0000313" key="5">
    <source>
        <dbReference type="Proteomes" id="UP001201980"/>
    </source>
</evidence>
<dbReference type="EMBL" id="JAKWBI020000543">
    <property type="protein sequence ID" value="KAJ2893980.1"/>
    <property type="molecule type" value="Genomic_DNA"/>
</dbReference>
<dbReference type="Proteomes" id="UP001201980">
    <property type="component" value="Unassembled WGS sequence"/>
</dbReference>
<feature type="compositionally biased region" description="Acidic residues" evidence="3">
    <location>
        <begin position="44"/>
        <end position="54"/>
    </location>
</feature>
<feature type="compositionally biased region" description="Basic and acidic residues" evidence="3">
    <location>
        <begin position="624"/>
        <end position="650"/>
    </location>
</feature>
<keyword evidence="5" id="KW-1185">Reference proteome</keyword>
<dbReference type="InterPro" id="IPR003903">
    <property type="entry name" value="UIM_dom"/>
</dbReference>
<feature type="region of interest" description="Disordered" evidence="3">
    <location>
        <begin position="623"/>
        <end position="797"/>
    </location>
</feature>
<comment type="caution">
    <text evidence="4">The sequence shown here is derived from an EMBL/GenBank/DDBJ whole genome shotgun (WGS) entry which is preliminary data.</text>
</comment>
<gene>
    <name evidence="4" type="ORF">MKZ38_008042</name>
</gene>
<dbReference type="GO" id="GO:0003697">
    <property type="term" value="F:single-stranded DNA binding"/>
    <property type="evidence" value="ECO:0007669"/>
    <property type="project" value="TreeGrafter"/>
</dbReference>
<dbReference type="SUPFAM" id="SSF56024">
    <property type="entry name" value="Phospholipase D/nuclease"/>
    <property type="match status" value="2"/>
</dbReference>
<evidence type="ECO:0000313" key="4">
    <source>
        <dbReference type="EMBL" id="KAJ2893980.1"/>
    </source>
</evidence>
<evidence type="ECO:0000256" key="1">
    <source>
        <dbReference type="PIRSR" id="PIRSR610347-1"/>
    </source>
</evidence>
<feature type="compositionally biased region" description="Low complexity" evidence="3">
    <location>
        <begin position="80"/>
        <end position="91"/>
    </location>
</feature>
<dbReference type="GO" id="GO:0005634">
    <property type="term" value="C:nucleus"/>
    <property type="evidence" value="ECO:0007669"/>
    <property type="project" value="InterPro"/>
</dbReference>
<feature type="compositionally biased region" description="Basic and acidic residues" evidence="3">
    <location>
        <begin position="693"/>
        <end position="714"/>
    </location>
</feature>
<reference evidence="4" key="1">
    <citation type="submission" date="2022-07" db="EMBL/GenBank/DDBJ databases">
        <title>Draft genome sequence of Zalerion maritima ATCC 34329, a (micro)plastics degrading marine fungus.</title>
        <authorList>
            <person name="Paco A."/>
            <person name="Goncalves M.F.M."/>
            <person name="Rocha-Santos T.A.P."/>
            <person name="Alves A."/>
        </authorList>
    </citation>
    <scope>NUCLEOTIDE SEQUENCE</scope>
    <source>
        <strain evidence="4">ATCC 34329</strain>
    </source>
</reference>
<feature type="compositionally biased region" description="Low complexity" evidence="3">
    <location>
        <begin position="754"/>
        <end position="764"/>
    </location>
</feature>
<protein>
    <recommendedName>
        <fullName evidence="6">Phospholipase D/nuclease</fullName>
    </recommendedName>
</protein>
<dbReference type="CDD" id="cd09122">
    <property type="entry name" value="PLDc_Tdp1_1"/>
    <property type="match status" value="1"/>
</dbReference>
<feature type="compositionally biased region" description="Polar residues" evidence="3">
    <location>
        <begin position="285"/>
        <end position="298"/>
    </location>
</feature>
<dbReference type="Gene3D" id="3.30.870.10">
    <property type="entry name" value="Endonuclease Chain A"/>
    <property type="match status" value="3"/>
</dbReference>
<dbReference type="GO" id="GO:0003690">
    <property type="term" value="F:double-stranded DNA binding"/>
    <property type="evidence" value="ECO:0007669"/>
    <property type="project" value="TreeGrafter"/>
</dbReference>
<feature type="compositionally biased region" description="Basic and acidic residues" evidence="3">
    <location>
        <begin position="99"/>
        <end position="110"/>
    </location>
</feature>
<evidence type="ECO:0000256" key="2">
    <source>
        <dbReference type="PIRSR" id="PIRSR610347-2"/>
    </source>
</evidence>
<feature type="binding site" evidence="2">
    <location>
        <position position="327"/>
    </location>
    <ligand>
        <name>substrate</name>
    </ligand>
</feature>
<dbReference type="PANTHER" id="PTHR12415">
    <property type="entry name" value="TYROSYL-DNA PHOSPHODIESTERASE 1"/>
    <property type="match status" value="1"/>
</dbReference>
<dbReference type="PANTHER" id="PTHR12415:SF4">
    <property type="entry name" value="TYROSYL-DNA PHOSPHODIESTERASE DOMAIN-CONTAINING PROTEIN"/>
    <property type="match status" value="1"/>
</dbReference>
<evidence type="ECO:0000256" key="3">
    <source>
        <dbReference type="SAM" id="MobiDB-lite"/>
    </source>
</evidence>
<feature type="compositionally biased region" description="Basic and acidic residues" evidence="3">
    <location>
        <begin position="660"/>
        <end position="678"/>
    </location>
</feature>
<feature type="region of interest" description="Disordered" evidence="3">
    <location>
        <begin position="273"/>
        <end position="298"/>
    </location>
</feature>
<dbReference type="Pfam" id="PF06087">
    <property type="entry name" value="Tyr-DNA_phospho"/>
    <property type="match status" value="1"/>
</dbReference>
<dbReference type="PROSITE" id="PS50330">
    <property type="entry name" value="UIM"/>
    <property type="match status" value="1"/>
</dbReference>
<proteinExistence type="predicted"/>
<name>A0AAD5RHX2_9PEZI</name>
<organism evidence="4 5">
    <name type="scientific">Zalerion maritima</name>
    <dbReference type="NCBI Taxonomy" id="339359"/>
    <lineage>
        <taxon>Eukaryota</taxon>
        <taxon>Fungi</taxon>
        <taxon>Dikarya</taxon>
        <taxon>Ascomycota</taxon>
        <taxon>Pezizomycotina</taxon>
        <taxon>Sordariomycetes</taxon>
        <taxon>Lulworthiomycetidae</taxon>
        <taxon>Lulworthiales</taxon>
        <taxon>Lulworthiaceae</taxon>
        <taxon>Zalerion</taxon>
    </lineage>
</organism>
<accession>A0AAD5RHX2</accession>
<dbReference type="GO" id="GO:0006281">
    <property type="term" value="P:DNA repair"/>
    <property type="evidence" value="ECO:0007669"/>
    <property type="project" value="InterPro"/>
</dbReference>
<evidence type="ECO:0008006" key="6">
    <source>
        <dbReference type="Google" id="ProtNLM"/>
    </source>
</evidence>
<feature type="active site" description="Nucleophile" evidence="1">
    <location>
        <position position="325"/>
    </location>
</feature>
<dbReference type="AlphaFoldDB" id="A0AAD5RHX2"/>
<feature type="region of interest" description="Disordered" evidence="3">
    <location>
        <begin position="28"/>
        <end position="132"/>
    </location>
</feature>